<organism evidence="12 13">
    <name type="scientific">Parelaphostrongylus tenuis</name>
    <name type="common">Meningeal worm</name>
    <dbReference type="NCBI Taxonomy" id="148309"/>
    <lineage>
        <taxon>Eukaryota</taxon>
        <taxon>Metazoa</taxon>
        <taxon>Ecdysozoa</taxon>
        <taxon>Nematoda</taxon>
        <taxon>Chromadorea</taxon>
        <taxon>Rhabditida</taxon>
        <taxon>Rhabditina</taxon>
        <taxon>Rhabditomorpha</taxon>
        <taxon>Strongyloidea</taxon>
        <taxon>Metastrongylidae</taxon>
        <taxon>Parelaphostrongylus</taxon>
    </lineage>
</organism>
<evidence type="ECO:0000256" key="6">
    <source>
        <dbReference type="ARBA" id="ARBA00023018"/>
    </source>
</evidence>
<accession>A0AAD5WCT4</accession>
<dbReference type="CDD" id="cd00078">
    <property type="entry name" value="HECTc"/>
    <property type="match status" value="1"/>
</dbReference>
<keyword evidence="5 10" id="KW-0833">Ubl conjugation pathway</keyword>
<evidence type="ECO:0000313" key="13">
    <source>
        <dbReference type="Proteomes" id="UP001196413"/>
    </source>
</evidence>
<dbReference type="PANTHER" id="PTHR45700">
    <property type="entry name" value="UBIQUITIN-PROTEIN LIGASE E3C"/>
    <property type="match status" value="1"/>
</dbReference>
<comment type="caution">
    <text evidence="12">The sequence shown here is derived from an EMBL/GenBank/DDBJ whole genome shotgun (WGS) entry which is preliminary data.</text>
</comment>
<keyword evidence="13" id="KW-1185">Reference proteome</keyword>
<dbReference type="GO" id="GO:0016874">
    <property type="term" value="F:ligase activity"/>
    <property type="evidence" value="ECO:0007669"/>
    <property type="project" value="UniProtKB-KW"/>
</dbReference>
<name>A0AAD5WCT4_PARTN</name>
<evidence type="ECO:0000256" key="10">
    <source>
        <dbReference type="PROSITE-ProRule" id="PRU00104"/>
    </source>
</evidence>
<evidence type="ECO:0000256" key="2">
    <source>
        <dbReference type="ARBA" id="ARBA00004906"/>
    </source>
</evidence>
<dbReference type="SMART" id="SM00119">
    <property type="entry name" value="HECTc"/>
    <property type="match status" value="1"/>
</dbReference>
<dbReference type="GO" id="GO:0014069">
    <property type="term" value="C:postsynaptic density"/>
    <property type="evidence" value="ECO:0007669"/>
    <property type="project" value="UniProtKB-SubCell"/>
</dbReference>
<keyword evidence="6" id="KW-0770">Synapse</keyword>
<dbReference type="EC" id="2.3.2.26" evidence="3"/>
<dbReference type="AlphaFoldDB" id="A0AAD5WCT4"/>
<dbReference type="InterPro" id="IPR000569">
    <property type="entry name" value="HECT_dom"/>
</dbReference>
<dbReference type="FunFam" id="3.30.2410.10:FF:000012">
    <property type="entry name" value="Ubiquitin-protein ligase E3B"/>
    <property type="match status" value="1"/>
</dbReference>
<reference evidence="12" key="1">
    <citation type="submission" date="2021-06" db="EMBL/GenBank/DDBJ databases">
        <title>Parelaphostrongylus tenuis whole genome reference sequence.</title>
        <authorList>
            <person name="Garwood T.J."/>
            <person name="Larsen P.A."/>
            <person name="Fountain-Jones N.M."/>
            <person name="Garbe J.R."/>
            <person name="Macchietto M.G."/>
            <person name="Kania S.A."/>
            <person name="Gerhold R.W."/>
            <person name="Richards J.E."/>
            <person name="Wolf T.M."/>
        </authorList>
    </citation>
    <scope>NUCLEOTIDE SEQUENCE</scope>
    <source>
        <strain evidence="12">MNPRO001-30</strain>
        <tissue evidence="12">Meninges</tissue>
    </source>
</reference>
<dbReference type="SUPFAM" id="SSF56204">
    <property type="entry name" value="Hect, E3 ligase catalytic domain"/>
    <property type="match status" value="1"/>
</dbReference>
<dbReference type="PROSITE" id="PS50237">
    <property type="entry name" value="HECT"/>
    <property type="match status" value="1"/>
</dbReference>
<evidence type="ECO:0000256" key="3">
    <source>
        <dbReference type="ARBA" id="ARBA00012485"/>
    </source>
</evidence>
<evidence type="ECO:0000256" key="4">
    <source>
        <dbReference type="ARBA" id="ARBA00022679"/>
    </source>
</evidence>
<dbReference type="Pfam" id="PF00632">
    <property type="entry name" value="HECT"/>
    <property type="match status" value="1"/>
</dbReference>
<feature type="active site" description="Glycyl thioester intermediate" evidence="10">
    <location>
        <position position="230"/>
    </location>
</feature>
<proteinExistence type="predicted"/>
<gene>
    <name evidence="12" type="primary">UBE3B</name>
    <name evidence="12" type="ORF">KIN20_026371</name>
</gene>
<sequence length="262" mass="29851">MLGGRRLCAFDELSQLDPELYRNLTFVKKYDGDVGDLALTFSIDEDFMGKINTVDLIPGGRTIQVTNENKIDYVHRMAHHRVFSQTKQQCRAFVAGAQSVLNPAWLFLFAPYELQFIISGYTSDIDLADLKKHVQYYGGFHGSHRLIKWLWEIVEKDFTAEERRLFLKFVTSCSRPPLLGFSYLEPPFSIRCVEVSDDQDQGDTLGSVVRGFLALKKSQSSSRLPTASTCFNLLKLPNYNKKSVLLSKLRYAIHSETGFELS</sequence>
<dbReference type="GO" id="GO:0061630">
    <property type="term" value="F:ubiquitin protein ligase activity"/>
    <property type="evidence" value="ECO:0007669"/>
    <property type="project" value="UniProtKB-EC"/>
</dbReference>
<comment type="catalytic activity">
    <reaction evidence="1">
        <text>S-ubiquitinyl-[E2 ubiquitin-conjugating enzyme]-L-cysteine + [acceptor protein]-L-lysine = [E2 ubiquitin-conjugating enzyme]-L-cysteine + N(6)-ubiquitinyl-[acceptor protein]-L-lysine.</text>
        <dbReference type="EC" id="2.3.2.26"/>
    </reaction>
</comment>
<comment type="subcellular location">
    <subcellularLocation>
        <location evidence="7">Postsynaptic density</location>
    </subcellularLocation>
</comment>
<evidence type="ECO:0000256" key="7">
    <source>
        <dbReference type="ARBA" id="ARBA00034105"/>
    </source>
</evidence>
<dbReference type="Gene3D" id="3.30.2410.10">
    <property type="entry name" value="Hect, E3 ligase catalytic domain"/>
    <property type="match status" value="1"/>
</dbReference>
<evidence type="ECO:0000256" key="1">
    <source>
        <dbReference type="ARBA" id="ARBA00000885"/>
    </source>
</evidence>
<evidence type="ECO:0000256" key="5">
    <source>
        <dbReference type="ARBA" id="ARBA00022786"/>
    </source>
</evidence>
<evidence type="ECO:0000313" key="12">
    <source>
        <dbReference type="EMBL" id="KAJ1365901.1"/>
    </source>
</evidence>
<dbReference type="EMBL" id="JAHQIW010005386">
    <property type="protein sequence ID" value="KAJ1365901.1"/>
    <property type="molecule type" value="Genomic_DNA"/>
</dbReference>
<dbReference type="Gene3D" id="3.30.2160.10">
    <property type="entry name" value="Hect, E3 ligase catalytic domain"/>
    <property type="match status" value="1"/>
</dbReference>
<comment type="pathway">
    <text evidence="2">Protein modification; protein ubiquitination.</text>
</comment>
<evidence type="ECO:0000256" key="8">
    <source>
        <dbReference type="ARBA" id="ARBA00067505"/>
    </source>
</evidence>
<evidence type="ECO:0000256" key="9">
    <source>
        <dbReference type="ARBA" id="ARBA00077267"/>
    </source>
</evidence>
<dbReference type="InterPro" id="IPR035983">
    <property type="entry name" value="Hect_E3_ubiquitin_ligase"/>
</dbReference>
<keyword evidence="4" id="KW-0808">Transferase</keyword>
<dbReference type="GO" id="GO:0000209">
    <property type="term" value="P:protein polyubiquitination"/>
    <property type="evidence" value="ECO:0007669"/>
    <property type="project" value="InterPro"/>
</dbReference>
<dbReference type="PANTHER" id="PTHR45700:SF3">
    <property type="entry name" value="UBIQUITIN-PROTEIN LIGASE E3B"/>
    <property type="match status" value="1"/>
</dbReference>
<dbReference type="FunFam" id="3.30.2160.10:FF:000002">
    <property type="entry name" value="Putative Ubiquitin-protein ligase E3C"/>
    <property type="match status" value="1"/>
</dbReference>
<dbReference type="Proteomes" id="UP001196413">
    <property type="component" value="Unassembled WGS sequence"/>
</dbReference>
<evidence type="ECO:0000259" key="11">
    <source>
        <dbReference type="PROSITE" id="PS50237"/>
    </source>
</evidence>
<dbReference type="GO" id="GO:0006511">
    <property type="term" value="P:ubiquitin-dependent protein catabolic process"/>
    <property type="evidence" value="ECO:0007669"/>
    <property type="project" value="TreeGrafter"/>
</dbReference>
<protein>
    <recommendedName>
        <fullName evidence="8">Ubiquitin-protein ligase E3B</fullName>
        <ecNumber evidence="3">2.3.2.26</ecNumber>
    </recommendedName>
    <alternativeName>
        <fullName evidence="9">HECT-type ubiquitin transferase E3B</fullName>
    </alternativeName>
</protein>
<feature type="domain" description="HECT" evidence="11">
    <location>
        <begin position="1"/>
        <end position="262"/>
    </location>
</feature>
<dbReference type="InterPro" id="IPR044611">
    <property type="entry name" value="E3A/B/C-like"/>
</dbReference>
<keyword evidence="12" id="KW-0436">Ligase</keyword>